<evidence type="ECO:0008006" key="4">
    <source>
        <dbReference type="Google" id="ProtNLM"/>
    </source>
</evidence>
<feature type="transmembrane region" description="Helical" evidence="1">
    <location>
        <begin position="6"/>
        <end position="24"/>
    </location>
</feature>
<dbReference type="Proteomes" id="UP001165652">
    <property type="component" value="Unassembled WGS sequence"/>
</dbReference>
<feature type="transmembrane region" description="Helical" evidence="1">
    <location>
        <begin position="328"/>
        <end position="347"/>
    </location>
</feature>
<dbReference type="RefSeq" id="WP_272776662.1">
    <property type="nucleotide sequence ID" value="NZ_JAQQLI010000010.1"/>
</dbReference>
<gene>
    <name evidence="2" type="ORF">PQJ73_09005</name>
</gene>
<name>A0ABT5J876_RHOTP</name>
<feature type="transmembrane region" description="Helical" evidence="1">
    <location>
        <begin position="36"/>
        <end position="58"/>
    </location>
</feature>
<keyword evidence="3" id="KW-1185">Reference proteome</keyword>
<keyword evidence="1" id="KW-1133">Transmembrane helix</keyword>
<feature type="transmembrane region" description="Helical" evidence="1">
    <location>
        <begin position="353"/>
        <end position="374"/>
    </location>
</feature>
<feature type="transmembrane region" description="Helical" evidence="1">
    <location>
        <begin position="109"/>
        <end position="132"/>
    </location>
</feature>
<evidence type="ECO:0000313" key="3">
    <source>
        <dbReference type="Proteomes" id="UP001165652"/>
    </source>
</evidence>
<feature type="transmembrane region" description="Helical" evidence="1">
    <location>
        <begin position="210"/>
        <end position="230"/>
    </location>
</feature>
<reference evidence="2" key="2">
    <citation type="submission" date="2023-02" db="EMBL/GenBank/DDBJ databases">
        <authorList>
            <person name="Rayyan A."/>
            <person name="Meyer T."/>
            <person name="Kyndt J.A."/>
        </authorList>
    </citation>
    <scope>NUCLEOTIDE SEQUENCE</scope>
    <source>
        <strain evidence="2">DSM 9987</strain>
    </source>
</reference>
<evidence type="ECO:0000256" key="1">
    <source>
        <dbReference type="SAM" id="Phobius"/>
    </source>
</evidence>
<dbReference type="EMBL" id="JAQQLI010000010">
    <property type="protein sequence ID" value="MDC7785817.1"/>
    <property type="molecule type" value="Genomic_DNA"/>
</dbReference>
<feature type="transmembrane region" description="Helical" evidence="1">
    <location>
        <begin position="139"/>
        <end position="158"/>
    </location>
</feature>
<sequence length="693" mass="72361">MSVLDVCRLVWLLVAALLIAAAGRPRPDPGGRDRRIAGAFLGASVVLVVAVRATVFAYDPVLNPDEALFAANALRASFGWLDWTVADPTTSGPLAGMVLTWPRLFGGDITLYSGRLTAAALTCLTIAGLFAAARRLAGLAGAMLATVPVVLFFGSALGPDFVHYSSETLPITLVAVALALLACGTTGAGGLSLAAAAVVLGAVPFAKPQAVPLAAAVGLFVLWAGAATAATMTDRVGRAAGLAAAALIPAAVILVPVGLAGGLDDAFRSAVLQQVLRAGPPGPSALAALLWRNPAVLALMIGTAILGLAAMVRLVLRDRPRTTSLQRRAALLLLVLAPATVLAIETPRRLSDHYLLLAVPALAVAAALAASVLLDRTAASVRRGLAVAALAIACAGPGLAGGRWQAAYLAAYRAGPGEVFLTAKPFEAPRALRWLRPAADEAIVCWGWRAECHVDNALPPATRDATSENQVYDTALQPYFRDRFMADFARRRPDIVVDVVSPGAFGFTDPARQGVASFPAFAAVLAEEFVLASRVVPPERCPRLYLRRDRLARLEASLVAVARVEGEAADPAHPAAAVDDRSVFEICDDHWLAPAGTPGVLTITFRAPSPVRRLALLGTRNGGAADRATERIRAVFLQGGRPVRTVELALAPFPWWTERTLDPPVPSSDAVRLEVLSFRGAGGGLNEVKLYVD</sequence>
<reference evidence="2" key="1">
    <citation type="journal article" date="2023" name="Microbiol Resour">
        <title>Genome Sequences of Rhodoplanes serenus and Two Thermotolerant Strains, Rhodoplanes tepidamans and 'Rhodoplanes cryptolactis,' Further Refine the Genus.</title>
        <authorList>
            <person name="Rayyan A.A."/>
            <person name="Kyndt J.A."/>
        </authorList>
    </citation>
    <scope>NUCLEOTIDE SEQUENCE</scope>
    <source>
        <strain evidence="2">DSM 9987</strain>
    </source>
</reference>
<keyword evidence="1" id="KW-0472">Membrane</keyword>
<organism evidence="2 3">
    <name type="scientific">Rhodoplanes tepidamans</name>
    <name type="common">Rhodoplanes cryptolactis</name>
    <dbReference type="NCBI Taxonomy" id="200616"/>
    <lineage>
        <taxon>Bacteria</taxon>
        <taxon>Pseudomonadati</taxon>
        <taxon>Pseudomonadota</taxon>
        <taxon>Alphaproteobacteria</taxon>
        <taxon>Hyphomicrobiales</taxon>
        <taxon>Nitrobacteraceae</taxon>
        <taxon>Rhodoplanes</taxon>
    </lineage>
</organism>
<keyword evidence="1" id="KW-0812">Transmembrane</keyword>
<accession>A0ABT5J876</accession>
<protein>
    <recommendedName>
        <fullName evidence="4">Glycosyltransferase RgtA/B/C/D-like domain-containing protein</fullName>
    </recommendedName>
</protein>
<comment type="caution">
    <text evidence="2">The sequence shown here is derived from an EMBL/GenBank/DDBJ whole genome shotgun (WGS) entry which is preliminary data.</text>
</comment>
<feature type="transmembrane region" description="Helical" evidence="1">
    <location>
        <begin position="297"/>
        <end position="316"/>
    </location>
</feature>
<proteinExistence type="predicted"/>
<feature type="transmembrane region" description="Helical" evidence="1">
    <location>
        <begin position="242"/>
        <end position="263"/>
    </location>
</feature>
<evidence type="ECO:0000313" key="2">
    <source>
        <dbReference type="EMBL" id="MDC7785817.1"/>
    </source>
</evidence>
<feature type="transmembrane region" description="Helical" evidence="1">
    <location>
        <begin position="170"/>
        <end position="203"/>
    </location>
</feature>